<reference evidence="1" key="1">
    <citation type="journal article" date="2015" name="Nature">
        <title>Complex archaea that bridge the gap between prokaryotes and eukaryotes.</title>
        <authorList>
            <person name="Spang A."/>
            <person name="Saw J.H."/>
            <person name="Jorgensen S.L."/>
            <person name="Zaremba-Niedzwiedzka K."/>
            <person name="Martijn J."/>
            <person name="Lind A.E."/>
            <person name="van Eijk R."/>
            <person name="Schleper C."/>
            <person name="Guy L."/>
            <person name="Ettema T.J."/>
        </authorList>
    </citation>
    <scope>NUCLEOTIDE SEQUENCE</scope>
</reference>
<feature type="non-terminal residue" evidence="1">
    <location>
        <position position="1"/>
    </location>
</feature>
<gene>
    <name evidence="1" type="ORF">LCGC14_2693720</name>
</gene>
<evidence type="ECO:0000313" key="1">
    <source>
        <dbReference type="EMBL" id="KKK93355.1"/>
    </source>
</evidence>
<proteinExistence type="predicted"/>
<accession>A0A0F9A5C1</accession>
<organism evidence="1">
    <name type="scientific">marine sediment metagenome</name>
    <dbReference type="NCBI Taxonomy" id="412755"/>
    <lineage>
        <taxon>unclassified sequences</taxon>
        <taxon>metagenomes</taxon>
        <taxon>ecological metagenomes</taxon>
    </lineage>
</organism>
<dbReference type="AlphaFoldDB" id="A0A0F9A5C1"/>
<comment type="caution">
    <text evidence="1">The sequence shown here is derived from an EMBL/GenBank/DDBJ whole genome shotgun (WGS) entry which is preliminary data.</text>
</comment>
<sequence>INIVSYVADITLAKKKFGFVCEKNFDEGLKELVSKRKKELK</sequence>
<name>A0A0F9A5C1_9ZZZZ</name>
<dbReference type="EMBL" id="LAZR01047809">
    <property type="protein sequence ID" value="KKK93355.1"/>
    <property type="molecule type" value="Genomic_DNA"/>
</dbReference>
<protein>
    <submittedName>
        <fullName evidence="1">Uncharacterized protein</fullName>
    </submittedName>
</protein>